<gene>
    <name evidence="1" type="ORF">KL86DPRO_11513</name>
</gene>
<dbReference type="Gene3D" id="3.40.50.300">
    <property type="entry name" value="P-loop containing nucleotide triphosphate hydrolases"/>
    <property type="match status" value="1"/>
</dbReference>
<dbReference type="Gene3D" id="3.30.420.280">
    <property type="match status" value="1"/>
</dbReference>
<dbReference type="InterPro" id="IPR027417">
    <property type="entry name" value="P-loop_NTPase"/>
</dbReference>
<dbReference type="Pfam" id="PF03237">
    <property type="entry name" value="Terminase_6N"/>
    <property type="match status" value="1"/>
</dbReference>
<dbReference type="AlphaFoldDB" id="A0A212JI11"/>
<evidence type="ECO:0000313" key="1">
    <source>
        <dbReference type="EMBL" id="SBV99099.1"/>
    </source>
</evidence>
<protein>
    <submittedName>
        <fullName evidence="1">Uncharacterized protein</fullName>
    </submittedName>
</protein>
<dbReference type="EMBL" id="FLUQ01000001">
    <property type="protein sequence ID" value="SBV99099.1"/>
    <property type="molecule type" value="Genomic_DNA"/>
</dbReference>
<proteinExistence type="predicted"/>
<accession>A0A212JI11</accession>
<reference evidence="1" key="1">
    <citation type="submission" date="2016-04" db="EMBL/GenBank/DDBJ databases">
        <authorList>
            <person name="Evans L.H."/>
            <person name="Alamgir A."/>
            <person name="Owens N."/>
            <person name="Weber N.D."/>
            <person name="Virtaneva K."/>
            <person name="Barbian K."/>
            <person name="Babar A."/>
            <person name="Rosenke K."/>
        </authorList>
    </citation>
    <scope>NUCLEOTIDE SEQUENCE</scope>
    <source>
        <strain evidence="1">86</strain>
    </source>
</reference>
<sequence>MHIRIPYKPRPLQSAVHQGRRRNTLLITHRRFGKTVFAVCELLRRALLHGENRGAWRAGYVAPYLKQAKGIAWDYLKHFAGAVPGARFSETELRLDLPNAARIRLYGADNPDALRGLYFDDLVIDEAADVPRSVWSLVLRPALADRQGWALFMGTPKGENNLLADMRDAAGKAPAAWAAFIFKASETGYVDAEELARARADMTGEEYAQEFECSFAAAVRGAFYAKELDAADEAGRIGIAPYAPELAVSTAWDLGMDDATAIWFFQQEPSGGIRILEYYENSGEGLEHYTGFVLGKGWRYARHIAPHDIMVRELGTGKSRLETARSLGLSFTPCRNLPVADGINAVRRLLPFCWFDAARCAVGLQALRQYQKVWNEIMGVFGKPLHNWTSHAADAFRYLAVGLMPERAGPRQEKTINRRQ</sequence>
<name>A0A212JI11_9DELT</name>
<organism evidence="1">
    <name type="scientific">uncultured delta proteobacterium</name>
    <dbReference type="NCBI Taxonomy" id="34034"/>
    <lineage>
        <taxon>Bacteria</taxon>
        <taxon>Deltaproteobacteria</taxon>
        <taxon>environmental samples</taxon>
    </lineage>
</organism>